<keyword evidence="5" id="KW-0735">Signal-anchor</keyword>
<dbReference type="InterPro" id="IPR009729">
    <property type="entry name" value="Gal-3-0_sulfotransfrase"/>
</dbReference>
<dbReference type="PANTHER" id="PTHR14647">
    <property type="entry name" value="GALACTOSE-3-O-SULFOTRANSFERASE"/>
    <property type="match status" value="1"/>
</dbReference>
<keyword evidence="3" id="KW-0808">Transferase</keyword>
<dbReference type="Gene3D" id="3.40.50.300">
    <property type="entry name" value="P-loop containing nucleotide triphosphate hydrolases"/>
    <property type="match status" value="1"/>
</dbReference>
<sequence length="570" mass="66397">MKFVRFLLLCFLAVCLLCFTAILLLPRVNEKNIIRLPSKAISEYADFFAAKFSHAYGNEEANIKAVGSSRKQSVPAGLLAPQNGELNLRNVSNVDREFEELLRNVNDQDEENSKESLEGTNQEASTETGILKYDELSCKPYNHIAFLKTHKTGSSTLTNILNRYADLRELIIALPMRHLYRFGWPNYFHWSSVDLWRLNGKPASVLCNHARYRRPLMDVVLHSDTKFITILRDPVYQFESTFNYMELYRFLRLTNYSNPLEVFLTNPRGYLRNLARTETPFPESMHLVRNGMFFDLGLAPLAQDNDEEILNAIKKIEHEFTLVLMMEYFDESLVLLKREFCWDLDDVIYIKQNERKVGTDTSKKVLSLQLKEKIRAWNKADVLLYDHFNKTFWEKIKQHGRGFYKDLEDLRRKNREMYHDCVSPEEVTETAFRLTGKIRGFKLNEGVSRFNKYLCQKLLRNEIDYINYFREKLHPYSEYQKQLRAAGRAPPLEQAAGNIITNRIKAMRVRLLNSTGIRGVQSQPSRQTVQDISQRVQSAAQNVRVVPKRAQVAAQNERLQNAAQNVRVVP</sequence>
<evidence type="ECO:0000256" key="1">
    <source>
        <dbReference type="ARBA" id="ARBA00004323"/>
    </source>
</evidence>
<keyword evidence="9" id="KW-0325">Glycoprotein</keyword>
<evidence type="ECO:0000256" key="7">
    <source>
        <dbReference type="ARBA" id="ARBA00023034"/>
    </source>
</evidence>
<gene>
    <name evidence="10" type="ORF">PLOB_00028844</name>
</gene>
<dbReference type="Pfam" id="PF06990">
    <property type="entry name" value="Gal-3-0_sulfotr"/>
    <property type="match status" value="1"/>
</dbReference>
<comment type="subcellular location">
    <subcellularLocation>
        <location evidence="1">Golgi apparatus membrane</location>
        <topology evidence="1">Single-pass type II membrane protein</topology>
    </subcellularLocation>
</comment>
<evidence type="ECO:0000256" key="6">
    <source>
        <dbReference type="ARBA" id="ARBA00022989"/>
    </source>
</evidence>
<keyword evidence="7" id="KW-0333">Golgi apparatus</keyword>
<evidence type="ECO:0000256" key="8">
    <source>
        <dbReference type="ARBA" id="ARBA00023136"/>
    </source>
</evidence>
<dbReference type="EMBL" id="CALNXK010000036">
    <property type="protein sequence ID" value="CAH3121616.1"/>
    <property type="molecule type" value="Genomic_DNA"/>
</dbReference>
<proteinExistence type="inferred from homology"/>
<keyword evidence="6" id="KW-1133">Transmembrane helix</keyword>
<evidence type="ECO:0000256" key="2">
    <source>
        <dbReference type="ARBA" id="ARBA00008124"/>
    </source>
</evidence>
<comment type="caution">
    <text evidence="10">The sequence shown here is derived from an EMBL/GenBank/DDBJ whole genome shotgun (WGS) entry which is preliminary data.</text>
</comment>
<keyword evidence="4" id="KW-0812">Transmembrane</keyword>
<keyword evidence="11" id="KW-1185">Reference proteome</keyword>
<evidence type="ECO:0008006" key="12">
    <source>
        <dbReference type="Google" id="ProtNLM"/>
    </source>
</evidence>
<evidence type="ECO:0000256" key="3">
    <source>
        <dbReference type="ARBA" id="ARBA00022679"/>
    </source>
</evidence>
<dbReference type="PANTHER" id="PTHR14647:SF85">
    <property type="entry name" value="GALACTOSYLCERAMIDE SULFOTRANSFERASE-LIKE"/>
    <property type="match status" value="1"/>
</dbReference>
<dbReference type="SUPFAM" id="SSF52540">
    <property type="entry name" value="P-loop containing nucleoside triphosphate hydrolases"/>
    <property type="match status" value="1"/>
</dbReference>
<organism evidence="10 11">
    <name type="scientific">Porites lobata</name>
    <dbReference type="NCBI Taxonomy" id="104759"/>
    <lineage>
        <taxon>Eukaryota</taxon>
        <taxon>Metazoa</taxon>
        <taxon>Cnidaria</taxon>
        <taxon>Anthozoa</taxon>
        <taxon>Hexacorallia</taxon>
        <taxon>Scleractinia</taxon>
        <taxon>Fungiina</taxon>
        <taxon>Poritidae</taxon>
        <taxon>Porites</taxon>
    </lineage>
</organism>
<protein>
    <recommendedName>
        <fullName evidence="12">Galactosylceramide sulfotransferase</fullName>
    </recommendedName>
</protein>
<comment type="similarity">
    <text evidence="2">Belongs to the galactose-3-O-sulfotransferase family.</text>
</comment>
<name>A0ABN8NUF1_9CNID</name>
<evidence type="ECO:0000313" key="10">
    <source>
        <dbReference type="EMBL" id="CAH3121616.1"/>
    </source>
</evidence>
<reference evidence="10 11" key="1">
    <citation type="submission" date="2022-05" db="EMBL/GenBank/DDBJ databases">
        <authorList>
            <consortium name="Genoscope - CEA"/>
            <person name="William W."/>
        </authorList>
    </citation>
    <scope>NUCLEOTIDE SEQUENCE [LARGE SCALE GENOMIC DNA]</scope>
</reference>
<evidence type="ECO:0000256" key="5">
    <source>
        <dbReference type="ARBA" id="ARBA00022968"/>
    </source>
</evidence>
<dbReference type="Proteomes" id="UP001159405">
    <property type="component" value="Unassembled WGS sequence"/>
</dbReference>
<evidence type="ECO:0000256" key="4">
    <source>
        <dbReference type="ARBA" id="ARBA00022692"/>
    </source>
</evidence>
<accession>A0ABN8NUF1</accession>
<dbReference type="InterPro" id="IPR027417">
    <property type="entry name" value="P-loop_NTPase"/>
</dbReference>
<evidence type="ECO:0000256" key="9">
    <source>
        <dbReference type="ARBA" id="ARBA00023180"/>
    </source>
</evidence>
<keyword evidence="8" id="KW-0472">Membrane</keyword>
<evidence type="ECO:0000313" key="11">
    <source>
        <dbReference type="Proteomes" id="UP001159405"/>
    </source>
</evidence>